<evidence type="ECO:0000313" key="8">
    <source>
        <dbReference type="EMBL" id="KAH6593290.1"/>
    </source>
</evidence>
<dbReference type="Proteomes" id="UP001648503">
    <property type="component" value="Unassembled WGS sequence"/>
</dbReference>
<evidence type="ECO:0000259" key="7">
    <source>
        <dbReference type="Pfam" id="PF22366"/>
    </source>
</evidence>
<evidence type="ECO:0000256" key="5">
    <source>
        <dbReference type="ARBA" id="ARBA00023027"/>
    </source>
</evidence>
<dbReference type="Gene3D" id="3.50.50.100">
    <property type="match status" value="2"/>
</dbReference>
<dbReference type="InterPro" id="IPR036188">
    <property type="entry name" value="FAD/NAD-bd_sf"/>
</dbReference>
<gene>
    <name evidence="8" type="ORF">BASA50_007497</name>
</gene>
<dbReference type="PANTHER" id="PTHR43706:SF50">
    <property type="entry name" value="NADH DEHYDROGENASE (UBIQUINONE)-RELATED"/>
    <property type="match status" value="1"/>
</dbReference>
<keyword evidence="5" id="KW-0520">NAD</keyword>
<evidence type="ECO:0000313" key="9">
    <source>
        <dbReference type="Proteomes" id="UP001648503"/>
    </source>
</evidence>
<keyword evidence="3" id="KW-0274">FAD</keyword>
<accession>A0ABQ8F6W6</accession>
<evidence type="ECO:0000256" key="3">
    <source>
        <dbReference type="ARBA" id="ARBA00022827"/>
    </source>
</evidence>
<dbReference type="Pfam" id="PF07992">
    <property type="entry name" value="Pyr_redox_2"/>
    <property type="match status" value="1"/>
</dbReference>
<comment type="caution">
    <text evidence="8">The sequence shown here is derived from an EMBL/GenBank/DDBJ whole genome shotgun (WGS) entry which is preliminary data.</text>
</comment>
<proteinExistence type="inferred from homology"/>
<evidence type="ECO:0000259" key="6">
    <source>
        <dbReference type="Pfam" id="PF07992"/>
    </source>
</evidence>
<dbReference type="PANTHER" id="PTHR43706">
    <property type="entry name" value="NADH DEHYDROGENASE"/>
    <property type="match status" value="1"/>
</dbReference>
<sequence length="590" mass="66487">MLQLASKTYHPLKCTMVRPSRPCTSLINMPFLLSGLSRPSLPSMVASPPSAYSRYASKAEPPRADLPAPLVHHLGTGWHAQQRPRLVILGTGWAATSIIKQLHSSAYEIIVFSPKNYFVFTPLLPGATTGTVEPRSLLESIRKICYKSGARYIQANAQDVDFNKKQITFTDPNGPNFLISYDKLVVAVGARNETYGIPGVHEHVHFLKSIQDSLRIRAKIMQLFESASVPNISIEEKKKLLNFVIVGGGPTGVEFAAELFDFLDRDMIKFFPDLLQSFVRITIIQGSGHVLNTFDIAISKYTENRFKRQNINVVTNSFVISVDKDRIVYKCRDPDTGNDILHEINYGLCVWSTGIAMHDFTKRLAAMTDRQKITHALCVDSHLRIKGVRDVYALGDCATIRTPNILDIVNESLSKQESDTLSIVDFDRITKEIMDQHPQTRALLLPLCRKIHASGKPEEVLTLNIKDIKEKLAVIDKNITLLPATAQVASQQGRYLAKKLNTLSKYDQADWYEKEDRMKPFVYRHLGSFSYVGHESTVFDSGTGWTTGGFGAWFLWRSAYLSRQVSLRTRVLLAWDWTKTFVFGRDISKI</sequence>
<keyword evidence="9" id="KW-1185">Reference proteome</keyword>
<organism evidence="8 9">
    <name type="scientific">Batrachochytrium salamandrivorans</name>
    <dbReference type="NCBI Taxonomy" id="1357716"/>
    <lineage>
        <taxon>Eukaryota</taxon>
        <taxon>Fungi</taxon>
        <taxon>Fungi incertae sedis</taxon>
        <taxon>Chytridiomycota</taxon>
        <taxon>Chytridiomycota incertae sedis</taxon>
        <taxon>Chytridiomycetes</taxon>
        <taxon>Rhizophydiales</taxon>
        <taxon>Rhizophydiales incertae sedis</taxon>
        <taxon>Batrachochytrium</taxon>
    </lineage>
</organism>
<evidence type="ECO:0000256" key="4">
    <source>
        <dbReference type="ARBA" id="ARBA00023002"/>
    </source>
</evidence>
<dbReference type="EMBL" id="JAFCIX010000357">
    <property type="protein sequence ID" value="KAH6593290.1"/>
    <property type="molecule type" value="Genomic_DNA"/>
</dbReference>
<feature type="domain" description="External alternative NADH-ubiquinone oxidoreductase-like C-terminal" evidence="7">
    <location>
        <begin position="525"/>
        <end position="586"/>
    </location>
</feature>
<evidence type="ECO:0000256" key="2">
    <source>
        <dbReference type="ARBA" id="ARBA00022630"/>
    </source>
</evidence>
<dbReference type="SUPFAM" id="SSF51905">
    <property type="entry name" value="FAD/NAD(P)-binding domain"/>
    <property type="match status" value="2"/>
</dbReference>
<keyword evidence="2" id="KW-0285">Flavoprotein</keyword>
<evidence type="ECO:0008006" key="10">
    <source>
        <dbReference type="Google" id="ProtNLM"/>
    </source>
</evidence>
<feature type="domain" description="FAD/NAD(P)-binding" evidence="6">
    <location>
        <begin position="85"/>
        <end position="400"/>
    </location>
</feature>
<dbReference type="InterPro" id="IPR045024">
    <property type="entry name" value="NDH-2"/>
</dbReference>
<reference evidence="8 9" key="1">
    <citation type="submission" date="2021-02" db="EMBL/GenBank/DDBJ databases">
        <title>Variation within the Batrachochytrium salamandrivorans European outbreak.</title>
        <authorList>
            <person name="Kelly M."/>
            <person name="Pasmans F."/>
            <person name="Shea T.P."/>
            <person name="Munoz J.F."/>
            <person name="Carranza S."/>
            <person name="Cuomo C.A."/>
            <person name="Martel A."/>
        </authorList>
    </citation>
    <scope>NUCLEOTIDE SEQUENCE [LARGE SCALE GENOMIC DNA]</scope>
    <source>
        <strain evidence="8 9">AMFP18/2</strain>
    </source>
</reference>
<comment type="similarity">
    <text evidence="1">Belongs to the NADH dehydrogenase family.</text>
</comment>
<name>A0ABQ8F6W6_9FUNG</name>
<evidence type="ECO:0000256" key="1">
    <source>
        <dbReference type="ARBA" id="ARBA00005272"/>
    </source>
</evidence>
<dbReference type="InterPro" id="IPR023753">
    <property type="entry name" value="FAD/NAD-binding_dom"/>
</dbReference>
<dbReference type="InterPro" id="IPR054585">
    <property type="entry name" value="NDH2-like_C"/>
</dbReference>
<protein>
    <recommendedName>
        <fullName evidence="10">FAD/NAD(P)-binding domain-containing protein</fullName>
    </recommendedName>
</protein>
<dbReference type="PRINTS" id="PR00368">
    <property type="entry name" value="FADPNR"/>
</dbReference>
<dbReference type="Pfam" id="PF22366">
    <property type="entry name" value="NDH2_C"/>
    <property type="match status" value="1"/>
</dbReference>
<keyword evidence="4" id="KW-0560">Oxidoreductase</keyword>